<name>A0A507D7P4_9FUNG</name>
<evidence type="ECO:0000256" key="2">
    <source>
        <dbReference type="SAM" id="SignalP"/>
    </source>
</evidence>
<accession>A0A507D7P4</accession>
<sequence>MLWLRTVVVILLMPIQIHLALAVSDETYSQYTSKLSAKYEDLIREFKRTNQGYCLDAAVPKVESHRDLDSWVGLILIQQCMSRDFPFGLAELTQAPNESMTKAELIFKWQAHRLLRMKAKGIYLPYGVTSLSRKQKAALPSLIRAHSSLAKAYEAIIFPPIMEKTIGLEPGFRTSKEGKTKLLDALDQEDCASVSKALASEITRMIKAVEDIKEDEKFSPPIENLDQAHVMTSTEYIEFIVKTSIPMPLPYVDSFRDLSIHFWKRPPSWMGIERLVIIRQIHALAYQKLEYSILLLTAYLRDLKSKGLSTESLELSHLESAREVHFNLRAAYQKALGQAWKDVNSIELQKYNELLESAYRNFLEYGMRSEEVVEQFLALHNVLSPVYPYMLAQVKGLPFWVPVALRTKTGKDTPPELLLFGLKYYYFVYYRAKYISQLFNHAATLPLFLEEALTKLNHYRHHLPFAVVDAHLVPQLEELRITSSNTDDRHASRTSTHFDRPSSSSGQSSSGGYIGN</sequence>
<evidence type="ECO:0000256" key="1">
    <source>
        <dbReference type="SAM" id="MobiDB-lite"/>
    </source>
</evidence>
<feature type="signal peptide" evidence="2">
    <location>
        <begin position="1"/>
        <end position="22"/>
    </location>
</feature>
<dbReference type="VEuPathDB" id="FungiDB:SeMB42_g03312"/>
<comment type="caution">
    <text evidence="3">The sequence shown here is derived from an EMBL/GenBank/DDBJ whole genome shotgun (WGS) entry which is preliminary data.</text>
</comment>
<feature type="chain" id="PRO_5021342497" evidence="2">
    <location>
        <begin position="23"/>
        <end position="516"/>
    </location>
</feature>
<evidence type="ECO:0000313" key="3">
    <source>
        <dbReference type="EMBL" id="TPX47431.1"/>
    </source>
</evidence>
<feature type="region of interest" description="Disordered" evidence="1">
    <location>
        <begin position="483"/>
        <end position="516"/>
    </location>
</feature>
<keyword evidence="4" id="KW-1185">Reference proteome</keyword>
<dbReference type="Proteomes" id="UP000317494">
    <property type="component" value="Unassembled WGS sequence"/>
</dbReference>
<gene>
    <name evidence="3" type="ORF">SeMB42_g03312</name>
</gene>
<reference evidence="3 4" key="1">
    <citation type="journal article" date="2019" name="Sci. Rep.">
        <title>Comparative genomics of chytrid fungi reveal insights into the obligate biotrophic and pathogenic lifestyle of Synchytrium endobioticum.</title>
        <authorList>
            <person name="van de Vossenberg B.T.L.H."/>
            <person name="Warris S."/>
            <person name="Nguyen H.D.T."/>
            <person name="van Gent-Pelzer M.P.E."/>
            <person name="Joly D.L."/>
            <person name="van de Geest H.C."/>
            <person name="Bonants P.J.M."/>
            <person name="Smith D.S."/>
            <person name="Levesque C.A."/>
            <person name="van der Lee T.A.J."/>
        </authorList>
    </citation>
    <scope>NUCLEOTIDE SEQUENCE [LARGE SCALE GENOMIC DNA]</scope>
    <source>
        <strain evidence="3 4">MB42</strain>
    </source>
</reference>
<feature type="compositionally biased region" description="Low complexity" evidence="1">
    <location>
        <begin position="502"/>
        <end position="516"/>
    </location>
</feature>
<evidence type="ECO:0000313" key="4">
    <source>
        <dbReference type="Proteomes" id="UP000317494"/>
    </source>
</evidence>
<dbReference type="EMBL" id="QEAN01000116">
    <property type="protein sequence ID" value="TPX47431.1"/>
    <property type="molecule type" value="Genomic_DNA"/>
</dbReference>
<proteinExistence type="predicted"/>
<feature type="compositionally biased region" description="Basic and acidic residues" evidence="1">
    <location>
        <begin position="486"/>
        <end position="500"/>
    </location>
</feature>
<dbReference type="AlphaFoldDB" id="A0A507D7P4"/>
<organism evidence="3 4">
    <name type="scientific">Synchytrium endobioticum</name>
    <dbReference type="NCBI Taxonomy" id="286115"/>
    <lineage>
        <taxon>Eukaryota</taxon>
        <taxon>Fungi</taxon>
        <taxon>Fungi incertae sedis</taxon>
        <taxon>Chytridiomycota</taxon>
        <taxon>Chytridiomycota incertae sedis</taxon>
        <taxon>Chytridiomycetes</taxon>
        <taxon>Synchytriales</taxon>
        <taxon>Synchytriaceae</taxon>
        <taxon>Synchytrium</taxon>
    </lineage>
</organism>
<protein>
    <submittedName>
        <fullName evidence="3">Uncharacterized protein</fullName>
    </submittedName>
</protein>
<keyword evidence="2" id="KW-0732">Signal</keyword>